<proteinExistence type="predicted"/>
<dbReference type="InParanoid" id="A0A1B7N9T6"/>
<sequence>MIDINPSFVPRMVKPLPFQANVVNLPSSVKGKGKAKAEPESGGLLNFFAPKQKATLTRSNSAPTKRTAVPGKGSGKRTLVDVLDEDLAAKRVKINQASSSTNVTLPIHSRFFSSPSNSKKEDVDDLMPAPSRITSLPCDKENLPDHAVNNVTVVEELEDFLDEPPDPVTQEEGYLSPSPSYFRSATPDLSSPVRPYSPAQRSHGGGDDFGADIISSPTIVRTTTQHQGLPFKKEKANILVRETPPPMTDIVYADEIEGPDLRDVLDIEALDDINMIDEDRITTSSSSTSGLITPEGGGMHDDFDVDESIDEDIATEARARAKRTEIVASGWWNKWARTKELGPSEKTSMLRRHETTITPDGRQPGFQTRLGSARPNARFSLSTEAASSTRRTLHAGVAGAGTRGNPQFRMGNTPGLGPGEQPETTGSRFEQFRCKVS</sequence>
<gene>
    <name evidence="2" type="ORF">K503DRAFT_471537</name>
</gene>
<reference evidence="2 3" key="1">
    <citation type="submission" date="2016-06" db="EMBL/GenBank/DDBJ databases">
        <title>Comparative genomics of the ectomycorrhizal sister species Rhizopogon vinicolor and Rhizopogon vesiculosus (Basidiomycota: Boletales) reveals a divergence of the mating type B locus.</title>
        <authorList>
            <consortium name="DOE Joint Genome Institute"/>
            <person name="Mujic A.B."/>
            <person name="Kuo A."/>
            <person name="Tritt A."/>
            <person name="Lipzen A."/>
            <person name="Chen C."/>
            <person name="Johnson J."/>
            <person name="Sharma A."/>
            <person name="Barry K."/>
            <person name="Grigoriev I.V."/>
            <person name="Spatafora J.W."/>
        </authorList>
    </citation>
    <scope>NUCLEOTIDE SEQUENCE [LARGE SCALE GENOMIC DNA]</scope>
    <source>
        <strain evidence="2 3">AM-OR11-026</strain>
    </source>
</reference>
<dbReference type="OrthoDB" id="2802169at2759"/>
<feature type="compositionally biased region" description="Polar residues" evidence="1">
    <location>
        <begin position="379"/>
        <end position="390"/>
    </location>
</feature>
<dbReference type="EMBL" id="KV448175">
    <property type="protein sequence ID" value="OAX41627.1"/>
    <property type="molecule type" value="Genomic_DNA"/>
</dbReference>
<evidence type="ECO:0000256" key="1">
    <source>
        <dbReference type="SAM" id="MobiDB-lite"/>
    </source>
</evidence>
<evidence type="ECO:0000313" key="2">
    <source>
        <dbReference type="EMBL" id="OAX41627.1"/>
    </source>
</evidence>
<organism evidence="2 3">
    <name type="scientific">Rhizopogon vinicolor AM-OR11-026</name>
    <dbReference type="NCBI Taxonomy" id="1314800"/>
    <lineage>
        <taxon>Eukaryota</taxon>
        <taxon>Fungi</taxon>
        <taxon>Dikarya</taxon>
        <taxon>Basidiomycota</taxon>
        <taxon>Agaricomycotina</taxon>
        <taxon>Agaricomycetes</taxon>
        <taxon>Agaricomycetidae</taxon>
        <taxon>Boletales</taxon>
        <taxon>Suillineae</taxon>
        <taxon>Rhizopogonaceae</taxon>
        <taxon>Rhizopogon</taxon>
    </lineage>
</organism>
<keyword evidence="3" id="KW-1185">Reference proteome</keyword>
<name>A0A1B7N9T6_9AGAM</name>
<feature type="region of interest" description="Disordered" evidence="1">
    <location>
        <begin position="283"/>
        <end position="303"/>
    </location>
</feature>
<feature type="region of interest" description="Disordered" evidence="1">
    <location>
        <begin position="354"/>
        <end position="437"/>
    </location>
</feature>
<evidence type="ECO:0000313" key="3">
    <source>
        <dbReference type="Proteomes" id="UP000092154"/>
    </source>
</evidence>
<feature type="compositionally biased region" description="Polar residues" evidence="1">
    <location>
        <begin position="177"/>
        <end position="189"/>
    </location>
</feature>
<dbReference type="STRING" id="1314800.A0A1B7N9T6"/>
<dbReference type="AlphaFoldDB" id="A0A1B7N9T6"/>
<accession>A0A1B7N9T6</accession>
<protein>
    <submittedName>
        <fullName evidence="2">Uncharacterized protein</fullName>
    </submittedName>
</protein>
<dbReference type="Proteomes" id="UP000092154">
    <property type="component" value="Unassembled WGS sequence"/>
</dbReference>
<feature type="region of interest" description="Disordered" evidence="1">
    <location>
        <begin position="164"/>
        <end position="207"/>
    </location>
</feature>